<evidence type="ECO:0000256" key="2">
    <source>
        <dbReference type="SAM" id="MobiDB-lite"/>
    </source>
</evidence>
<feature type="compositionally biased region" description="Basic and acidic residues" evidence="2">
    <location>
        <begin position="602"/>
        <end position="638"/>
    </location>
</feature>
<gene>
    <name evidence="4" type="ORF">HELGO_WM15870</name>
</gene>
<name>A0A6S6TTI4_9GAMM</name>
<dbReference type="SUPFAM" id="SSF111369">
    <property type="entry name" value="HlyD-like secretion proteins"/>
    <property type="match status" value="2"/>
</dbReference>
<dbReference type="PANTHER" id="PTHR30469">
    <property type="entry name" value="MULTIDRUG RESISTANCE PROTEIN MDTA"/>
    <property type="match status" value="1"/>
</dbReference>
<proteinExistence type="predicted"/>
<keyword evidence="3" id="KW-0812">Transmembrane</keyword>
<reference evidence="4" key="1">
    <citation type="submission" date="2020-01" db="EMBL/GenBank/DDBJ databases">
        <authorList>
            <person name="Meier V. D."/>
            <person name="Meier V D."/>
        </authorList>
    </citation>
    <scope>NUCLEOTIDE SEQUENCE</scope>
    <source>
        <strain evidence="4">HLG_WM_MAG_09</strain>
    </source>
</reference>
<dbReference type="GO" id="GO:0015562">
    <property type="term" value="F:efflux transmembrane transporter activity"/>
    <property type="evidence" value="ECO:0007669"/>
    <property type="project" value="TreeGrafter"/>
</dbReference>
<feature type="region of interest" description="Disordered" evidence="2">
    <location>
        <begin position="555"/>
        <end position="638"/>
    </location>
</feature>
<evidence type="ECO:0000256" key="1">
    <source>
        <dbReference type="SAM" id="Coils"/>
    </source>
</evidence>
<keyword evidence="1" id="KW-0175">Coiled coil</keyword>
<dbReference type="GO" id="GO:1990281">
    <property type="term" value="C:efflux pump complex"/>
    <property type="evidence" value="ECO:0007669"/>
    <property type="project" value="TreeGrafter"/>
</dbReference>
<keyword evidence="3" id="KW-0472">Membrane</keyword>
<accession>A0A6S6TTI4</accession>
<dbReference type="Gene3D" id="1.10.287.470">
    <property type="entry name" value="Helix hairpin bin"/>
    <property type="match status" value="2"/>
</dbReference>
<dbReference type="PANTHER" id="PTHR30469:SF12">
    <property type="entry name" value="MULTIDRUG RESISTANCE PROTEIN MDTA"/>
    <property type="match status" value="1"/>
</dbReference>
<organism evidence="4">
    <name type="scientific">uncultured Thiotrichaceae bacterium</name>
    <dbReference type="NCBI Taxonomy" id="298394"/>
    <lineage>
        <taxon>Bacteria</taxon>
        <taxon>Pseudomonadati</taxon>
        <taxon>Pseudomonadota</taxon>
        <taxon>Gammaproteobacteria</taxon>
        <taxon>Thiotrichales</taxon>
        <taxon>Thiotrichaceae</taxon>
        <taxon>environmental samples</taxon>
    </lineage>
</organism>
<feature type="coiled-coil region" evidence="1">
    <location>
        <begin position="117"/>
        <end position="162"/>
    </location>
</feature>
<feature type="coiled-coil region" evidence="1">
    <location>
        <begin position="243"/>
        <end position="277"/>
    </location>
</feature>
<protein>
    <submittedName>
        <fullName evidence="4">Membrane fusion protein of RND family multidrug efflux pump</fullName>
    </submittedName>
</protein>
<feature type="compositionally biased region" description="Gly residues" evidence="2">
    <location>
        <begin position="566"/>
        <end position="582"/>
    </location>
</feature>
<evidence type="ECO:0000313" key="4">
    <source>
        <dbReference type="EMBL" id="CAA6821487.1"/>
    </source>
</evidence>
<sequence length="638" mass="70752">MLRAIIFSLKTIIPLAILFGGYLLAQYLLATGPEPQKRPPVDRTPVVEVKDVKQQDYTVNVEASGIVKARTQSSLVTEVSGKIIDISANFRPGAYVKKGDLLMTLDDTDYSDAIRIAKSNIAANEAAQAQLDQEERNTLVSLKLARENLQTVEKNLWLARKNTNNVQRKAAPINKNINLIKRNIQLARQTSNLTQKNLQLAKKDQQLSQRNLALANKEMERVRQLGQRRLIPVSQVDSQEQVVLQQQQAVSQKQQQILQLEQSLVQQQQSIVQQEQQLTQQDQSIVQQDENVLGQQQQILQQQQAVNQQKQSVAGLEGQMATFESRRNSLKANNELTRTQLLQQQRNLNRTKIHAPYDGRILEQRVDLAQYVSPNSVLGIIYSIDYVEVDIPLTLAQYSLLDMADNFANGDTDISTLPKAIFSVPYANGEAPWQGYITGTRASLNEQSRQITVVARIDKPYERQEGRRSVLKIGQYLNARITGRTFNDVFVLPPAAVRQNRDVLQMRDNAVHIAPIEVVWNTEEEIVVTSKDALESAPLIITSLGQATEGMKVALAGQKKKRDGRPNGGKPGAGKPGGGKPGAGKPSGDNTDGGKPDGQAGAKRDRNKEQTTGNDLDKEKPGAASLRDKPAPDDTKKE</sequence>
<evidence type="ECO:0000256" key="3">
    <source>
        <dbReference type="SAM" id="Phobius"/>
    </source>
</evidence>
<keyword evidence="3" id="KW-1133">Transmembrane helix</keyword>
<dbReference type="Gene3D" id="2.40.50.100">
    <property type="match status" value="2"/>
</dbReference>
<dbReference type="AlphaFoldDB" id="A0A6S6TTI4"/>
<feature type="transmembrane region" description="Helical" evidence="3">
    <location>
        <begin position="12"/>
        <end position="30"/>
    </location>
</feature>
<dbReference type="Gene3D" id="2.40.30.170">
    <property type="match status" value="1"/>
</dbReference>
<dbReference type="EMBL" id="CACVAT010000359">
    <property type="protein sequence ID" value="CAA6821487.1"/>
    <property type="molecule type" value="Genomic_DNA"/>
</dbReference>